<reference evidence="4 5" key="1">
    <citation type="submission" date="2018-10" db="EMBL/GenBank/DDBJ databases">
        <title>Genome sequencing of Pedobacter jejuensis TNB23.</title>
        <authorList>
            <person name="Cho Y.-J."/>
            <person name="Cho A."/>
            <person name="Kim O.-S."/>
        </authorList>
    </citation>
    <scope>NUCLEOTIDE SEQUENCE [LARGE SCALE GENOMIC DNA]</scope>
    <source>
        <strain evidence="4 5">TNB23</strain>
    </source>
</reference>
<dbReference type="InterPro" id="IPR013658">
    <property type="entry name" value="SGL"/>
</dbReference>
<proteinExistence type="predicted"/>
<name>A0A3N0BV00_9SPHI</name>
<feature type="chain" id="PRO_5018073741" evidence="2">
    <location>
        <begin position="20"/>
        <end position="295"/>
    </location>
</feature>
<dbReference type="Pfam" id="PF08450">
    <property type="entry name" value="SGL"/>
    <property type="match status" value="1"/>
</dbReference>
<accession>A0A3N0BV00</accession>
<comment type="caution">
    <text evidence="4">The sequence shown here is derived from an EMBL/GenBank/DDBJ whole genome shotgun (WGS) entry which is preliminary data.</text>
</comment>
<dbReference type="Proteomes" id="UP000274046">
    <property type="component" value="Unassembled WGS sequence"/>
</dbReference>
<evidence type="ECO:0000313" key="5">
    <source>
        <dbReference type="Proteomes" id="UP000274046"/>
    </source>
</evidence>
<dbReference type="PANTHER" id="PTHR47572">
    <property type="entry name" value="LIPOPROTEIN-RELATED"/>
    <property type="match status" value="1"/>
</dbReference>
<keyword evidence="2" id="KW-0732">Signal</keyword>
<dbReference type="SUPFAM" id="SSF63829">
    <property type="entry name" value="Calcium-dependent phosphotriesterase"/>
    <property type="match status" value="1"/>
</dbReference>
<dbReference type="InterPro" id="IPR011042">
    <property type="entry name" value="6-blade_b-propeller_TolB-like"/>
</dbReference>
<keyword evidence="5" id="KW-1185">Reference proteome</keyword>
<dbReference type="OrthoDB" id="241638at2"/>
<evidence type="ECO:0000313" key="4">
    <source>
        <dbReference type="EMBL" id="RNL53224.1"/>
    </source>
</evidence>
<evidence type="ECO:0000256" key="2">
    <source>
        <dbReference type="SAM" id="SignalP"/>
    </source>
</evidence>
<dbReference type="EMBL" id="RBEE01000018">
    <property type="protein sequence ID" value="RNL53224.1"/>
    <property type="molecule type" value="Genomic_DNA"/>
</dbReference>
<evidence type="ECO:0000259" key="3">
    <source>
        <dbReference type="Pfam" id="PF08450"/>
    </source>
</evidence>
<protein>
    <submittedName>
        <fullName evidence="4">SMP-30/gluconolactonase/LRE family protein</fullName>
    </submittedName>
</protein>
<feature type="signal peptide" evidence="2">
    <location>
        <begin position="1"/>
        <end position="19"/>
    </location>
</feature>
<dbReference type="GO" id="GO:0016787">
    <property type="term" value="F:hydrolase activity"/>
    <property type="evidence" value="ECO:0007669"/>
    <property type="project" value="UniProtKB-KW"/>
</dbReference>
<organism evidence="4 5">
    <name type="scientific">Pedobacter jejuensis</name>
    <dbReference type="NCBI Taxonomy" id="1268550"/>
    <lineage>
        <taxon>Bacteria</taxon>
        <taxon>Pseudomonadati</taxon>
        <taxon>Bacteroidota</taxon>
        <taxon>Sphingobacteriia</taxon>
        <taxon>Sphingobacteriales</taxon>
        <taxon>Sphingobacteriaceae</taxon>
        <taxon>Pedobacter</taxon>
    </lineage>
</organism>
<sequence>MKKYFIFSILTLLSLLSFAQSTNPIFVQDSLKLISSQFKFTEGASVDKQGNIFFTDQPNDKIWKYDIGGHLSLYMDKSGRANGTYFDKKGNLIVCADEHNEIWSIDKNKKVTVLFSDFEGKKVNGPNDIWIDKNGGIYFTDPYYQRDYWTRKSPEIVGEKVYYLPKGKKTAVVVADDFKRPNGIVGTPDGKYLYVADRVADVTYRYEIGQDASLGNRQLLLRQGSDGMTLDSKGNIYLTGKGVDIYNPNGNKIGHIDVPENWCGNISFGGKDKNILFITASKSIYKIVTNAKGVE</sequence>
<keyword evidence="1" id="KW-0378">Hydrolase</keyword>
<dbReference type="InterPro" id="IPR051262">
    <property type="entry name" value="SMP-30/CGR1_Lactonase"/>
</dbReference>
<feature type="domain" description="SMP-30/Gluconolactonase/LRE-like region" evidence="3">
    <location>
        <begin position="40"/>
        <end position="281"/>
    </location>
</feature>
<dbReference type="Gene3D" id="2.120.10.30">
    <property type="entry name" value="TolB, C-terminal domain"/>
    <property type="match status" value="1"/>
</dbReference>
<dbReference type="RefSeq" id="WP_123205822.1">
    <property type="nucleotide sequence ID" value="NZ_RBEE01000018.1"/>
</dbReference>
<dbReference type="PANTHER" id="PTHR47572:SF4">
    <property type="entry name" value="LACTONASE DRP35"/>
    <property type="match status" value="1"/>
</dbReference>
<evidence type="ECO:0000256" key="1">
    <source>
        <dbReference type="ARBA" id="ARBA00022801"/>
    </source>
</evidence>
<dbReference type="AlphaFoldDB" id="A0A3N0BV00"/>
<gene>
    <name evidence="4" type="ORF">D7004_10525</name>
</gene>